<evidence type="ECO:0000313" key="3">
    <source>
        <dbReference type="Proteomes" id="UP001066276"/>
    </source>
</evidence>
<protein>
    <submittedName>
        <fullName evidence="2">Uncharacterized protein</fullName>
    </submittedName>
</protein>
<dbReference type="AlphaFoldDB" id="A0AAV7MTD8"/>
<accession>A0AAV7MTD8</accession>
<feature type="compositionally biased region" description="Basic and acidic residues" evidence="1">
    <location>
        <begin position="62"/>
        <end position="79"/>
    </location>
</feature>
<evidence type="ECO:0000256" key="1">
    <source>
        <dbReference type="SAM" id="MobiDB-lite"/>
    </source>
</evidence>
<feature type="region of interest" description="Disordered" evidence="1">
    <location>
        <begin position="1"/>
        <end position="25"/>
    </location>
</feature>
<dbReference type="Proteomes" id="UP001066276">
    <property type="component" value="Chromosome 9"/>
</dbReference>
<sequence>MPPWVELPPTGAYPPDHMNSPPKGDGWAFKDAMAWSIASILSTEASRSASVHERFAAMPQKALEETPHRPNQARREPKL</sequence>
<proteinExistence type="predicted"/>
<evidence type="ECO:0000313" key="2">
    <source>
        <dbReference type="EMBL" id="KAJ1106015.1"/>
    </source>
</evidence>
<comment type="caution">
    <text evidence="2">The sequence shown here is derived from an EMBL/GenBank/DDBJ whole genome shotgun (WGS) entry which is preliminary data.</text>
</comment>
<reference evidence="2" key="1">
    <citation type="journal article" date="2022" name="bioRxiv">
        <title>Sequencing and chromosome-scale assembly of the giantPleurodeles waltlgenome.</title>
        <authorList>
            <person name="Brown T."/>
            <person name="Elewa A."/>
            <person name="Iarovenko S."/>
            <person name="Subramanian E."/>
            <person name="Araus A.J."/>
            <person name="Petzold A."/>
            <person name="Susuki M."/>
            <person name="Suzuki K.-i.T."/>
            <person name="Hayashi T."/>
            <person name="Toyoda A."/>
            <person name="Oliveira C."/>
            <person name="Osipova E."/>
            <person name="Leigh N.D."/>
            <person name="Simon A."/>
            <person name="Yun M.H."/>
        </authorList>
    </citation>
    <scope>NUCLEOTIDE SEQUENCE</scope>
    <source>
        <strain evidence="2">20211129_DDA</strain>
        <tissue evidence="2">Liver</tissue>
    </source>
</reference>
<feature type="region of interest" description="Disordered" evidence="1">
    <location>
        <begin position="57"/>
        <end position="79"/>
    </location>
</feature>
<dbReference type="EMBL" id="JANPWB010000013">
    <property type="protein sequence ID" value="KAJ1106015.1"/>
    <property type="molecule type" value="Genomic_DNA"/>
</dbReference>
<name>A0AAV7MTD8_PLEWA</name>
<gene>
    <name evidence="2" type="ORF">NDU88_003418</name>
</gene>
<keyword evidence="3" id="KW-1185">Reference proteome</keyword>
<organism evidence="2 3">
    <name type="scientific">Pleurodeles waltl</name>
    <name type="common">Iberian ribbed newt</name>
    <dbReference type="NCBI Taxonomy" id="8319"/>
    <lineage>
        <taxon>Eukaryota</taxon>
        <taxon>Metazoa</taxon>
        <taxon>Chordata</taxon>
        <taxon>Craniata</taxon>
        <taxon>Vertebrata</taxon>
        <taxon>Euteleostomi</taxon>
        <taxon>Amphibia</taxon>
        <taxon>Batrachia</taxon>
        <taxon>Caudata</taxon>
        <taxon>Salamandroidea</taxon>
        <taxon>Salamandridae</taxon>
        <taxon>Pleurodelinae</taxon>
        <taxon>Pleurodeles</taxon>
    </lineage>
</organism>